<keyword evidence="4 7" id="KW-0479">Metal-binding</keyword>
<evidence type="ECO:0000256" key="7">
    <source>
        <dbReference type="RuleBase" id="RU004326"/>
    </source>
</evidence>
<dbReference type="SUPFAM" id="SSF55957">
    <property type="entry name" value="Phosphoglucomutase, C-terminal domain"/>
    <property type="match status" value="1"/>
</dbReference>
<keyword evidence="13" id="KW-1185">Reference proteome</keyword>
<dbReference type="EMBL" id="FOQO01000009">
    <property type="protein sequence ID" value="SFJ38733.1"/>
    <property type="molecule type" value="Genomic_DNA"/>
</dbReference>
<dbReference type="Pfam" id="PF02878">
    <property type="entry name" value="PGM_PMM_I"/>
    <property type="match status" value="1"/>
</dbReference>
<dbReference type="GO" id="GO:0009252">
    <property type="term" value="P:peptidoglycan biosynthetic process"/>
    <property type="evidence" value="ECO:0007669"/>
    <property type="project" value="TreeGrafter"/>
</dbReference>
<dbReference type="InterPro" id="IPR005846">
    <property type="entry name" value="A-D-PHexomutase_a/b/a-III"/>
</dbReference>
<dbReference type="GO" id="GO:0006048">
    <property type="term" value="P:UDP-N-acetylglucosamine biosynthetic process"/>
    <property type="evidence" value="ECO:0007669"/>
    <property type="project" value="TreeGrafter"/>
</dbReference>
<comment type="cofactor">
    <cofactor evidence="1">
        <name>Mg(2+)</name>
        <dbReference type="ChEBI" id="CHEBI:18420"/>
    </cofactor>
</comment>
<evidence type="ECO:0000256" key="6">
    <source>
        <dbReference type="ARBA" id="ARBA00023235"/>
    </source>
</evidence>
<feature type="domain" description="Alpha-D-phosphohexomutase alpha/beta/alpha" evidence="9">
    <location>
        <begin position="41"/>
        <end position="173"/>
    </location>
</feature>
<dbReference type="GO" id="GO:0000287">
    <property type="term" value="F:magnesium ion binding"/>
    <property type="evidence" value="ECO:0007669"/>
    <property type="project" value="InterPro"/>
</dbReference>
<dbReference type="InterPro" id="IPR050060">
    <property type="entry name" value="Phosphoglucosamine_mutase"/>
</dbReference>
<dbReference type="InterPro" id="IPR005844">
    <property type="entry name" value="A-D-PHexomutase_a/b/a-I"/>
</dbReference>
<dbReference type="GO" id="GO:0005829">
    <property type="term" value="C:cytosol"/>
    <property type="evidence" value="ECO:0007669"/>
    <property type="project" value="TreeGrafter"/>
</dbReference>
<dbReference type="PRINTS" id="PR00509">
    <property type="entry name" value="PGMPMM"/>
</dbReference>
<sequence>MGEFNYPEQYSYFYRFEDSNIKVVDHLAIKNNDMTLIKSISGIRGTIGGRPGKALTPVDIVKFTAAFGRFIQNKTGINKMVLGRDARISGDMVRNLVVGTLQSIGMDVVDLGLSTTPTVEIAVPGEQAGGGIILTASHNPAQWNALKLLNDKGEFISDSEGRQVLDIAENLDFDFSDVDALGRVTFTDSYLQKHIDQILALPLVDTEAIRKANFKIALDAVNSTGGIFVPALLEALGVQTIYKIHCEPDGHFPHNPEPLAENLTDLSALVIAQQADLGIAVDPDVDRLCFVMENGEMFGEEYTLVAVSDYVLRHTPGNTVSNLSSTRALRDVTVASGSQYHAAAVGEVNVVTKMKEVNAVIGGEGNGGVIYPDSHYGRDALVGIALFLTHLAGSGKRISELRTGYPSYFMSKNKITLTPALDIDGLLKTMEQRYDQVPHSTIDGLKIDFEHGWVHLRKSNTEPIIRIYSEAPTPEQASEIALNIMEEINDIIGRQPD</sequence>
<dbReference type="Gene3D" id="3.30.310.50">
    <property type="entry name" value="Alpha-D-phosphohexomutase, C-terminal domain"/>
    <property type="match status" value="1"/>
</dbReference>
<proteinExistence type="inferred from homology"/>
<feature type="domain" description="Alpha-D-phosphohexomutase alpha/beta/alpha" evidence="11">
    <location>
        <begin position="302"/>
        <end position="403"/>
    </location>
</feature>
<keyword evidence="5 7" id="KW-0460">Magnesium</keyword>
<evidence type="ECO:0000256" key="4">
    <source>
        <dbReference type="ARBA" id="ARBA00022723"/>
    </source>
</evidence>
<protein>
    <submittedName>
        <fullName evidence="12">Phosphomannomutase</fullName>
    </submittedName>
</protein>
<evidence type="ECO:0000313" key="12">
    <source>
        <dbReference type="EMBL" id="SFJ38733.1"/>
    </source>
</evidence>
<evidence type="ECO:0000256" key="3">
    <source>
        <dbReference type="ARBA" id="ARBA00022553"/>
    </source>
</evidence>
<evidence type="ECO:0000259" key="9">
    <source>
        <dbReference type="Pfam" id="PF02878"/>
    </source>
</evidence>
<dbReference type="GO" id="GO:0008966">
    <property type="term" value="F:phosphoglucosamine mutase activity"/>
    <property type="evidence" value="ECO:0007669"/>
    <property type="project" value="InterPro"/>
</dbReference>
<dbReference type="InterPro" id="IPR016055">
    <property type="entry name" value="A-D-PHexomutase_a/b/a-I/II/III"/>
</dbReference>
<dbReference type="Pfam" id="PF02880">
    <property type="entry name" value="PGM_PMM_III"/>
    <property type="match status" value="1"/>
</dbReference>
<dbReference type="InterPro" id="IPR005843">
    <property type="entry name" value="A-D-PHexomutase_C"/>
</dbReference>
<feature type="domain" description="Alpha-D-phosphohexomutase C-terminal" evidence="8">
    <location>
        <begin position="432"/>
        <end position="486"/>
    </location>
</feature>
<dbReference type="AlphaFoldDB" id="A0A1I3QWY4"/>
<dbReference type="InterPro" id="IPR036900">
    <property type="entry name" value="A-D-PHexomutase_C_sf"/>
</dbReference>
<evidence type="ECO:0000259" key="10">
    <source>
        <dbReference type="Pfam" id="PF02879"/>
    </source>
</evidence>
<dbReference type="InterPro" id="IPR024086">
    <property type="entry name" value="GlmM_arc-type"/>
</dbReference>
<dbReference type="PANTHER" id="PTHR42946:SF1">
    <property type="entry name" value="PHOSPHOGLUCOMUTASE (ALPHA-D-GLUCOSE-1,6-BISPHOSPHATE-DEPENDENT)"/>
    <property type="match status" value="1"/>
</dbReference>
<comment type="similarity">
    <text evidence="2 7">Belongs to the phosphohexose mutase family.</text>
</comment>
<accession>A0A1I3QWY4</accession>
<dbReference type="FunFam" id="3.40.120.10:FF:000020">
    <property type="entry name" value="Phosphoglucosamine mutase"/>
    <property type="match status" value="1"/>
</dbReference>
<gene>
    <name evidence="12" type="ORF">SAMN05444682_109161</name>
</gene>
<name>A0A1I3QWY4_9SPHI</name>
<dbReference type="Gene3D" id="3.40.120.10">
    <property type="entry name" value="Alpha-D-Glucose-1,6-Bisphosphate, subunit A, domain 3"/>
    <property type="match status" value="3"/>
</dbReference>
<feature type="domain" description="Alpha-D-phosphohexomutase alpha/beta/alpha" evidence="10">
    <location>
        <begin position="195"/>
        <end position="295"/>
    </location>
</feature>
<evidence type="ECO:0000256" key="2">
    <source>
        <dbReference type="ARBA" id="ARBA00010231"/>
    </source>
</evidence>
<dbReference type="Pfam" id="PF02879">
    <property type="entry name" value="PGM_PMM_II"/>
    <property type="match status" value="1"/>
</dbReference>
<dbReference type="GO" id="GO:0004615">
    <property type="term" value="F:phosphomannomutase activity"/>
    <property type="evidence" value="ECO:0007669"/>
    <property type="project" value="TreeGrafter"/>
</dbReference>
<dbReference type="PANTHER" id="PTHR42946">
    <property type="entry name" value="PHOSPHOHEXOSE MUTASE"/>
    <property type="match status" value="1"/>
</dbReference>
<evidence type="ECO:0000259" key="8">
    <source>
        <dbReference type="Pfam" id="PF00408"/>
    </source>
</evidence>
<evidence type="ECO:0000313" key="13">
    <source>
        <dbReference type="Proteomes" id="UP000198670"/>
    </source>
</evidence>
<dbReference type="STRING" id="1477437.SAMN05444682_109161"/>
<evidence type="ECO:0000259" key="11">
    <source>
        <dbReference type="Pfam" id="PF02880"/>
    </source>
</evidence>
<evidence type="ECO:0000256" key="1">
    <source>
        <dbReference type="ARBA" id="ARBA00001946"/>
    </source>
</evidence>
<evidence type="ECO:0000256" key="5">
    <source>
        <dbReference type="ARBA" id="ARBA00022842"/>
    </source>
</evidence>
<dbReference type="InterPro" id="IPR016066">
    <property type="entry name" value="A-D-PHexomutase_CS"/>
</dbReference>
<dbReference type="NCBIfam" id="TIGR03990">
    <property type="entry name" value="Arch_GlmM"/>
    <property type="match status" value="1"/>
</dbReference>
<dbReference type="PROSITE" id="PS00710">
    <property type="entry name" value="PGM_PMM"/>
    <property type="match status" value="1"/>
</dbReference>
<dbReference type="InterPro" id="IPR005845">
    <property type="entry name" value="A-D-PHexomutase_a/b/a-II"/>
</dbReference>
<dbReference type="GO" id="GO:0005975">
    <property type="term" value="P:carbohydrate metabolic process"/>
    <property type="evidence" value="ECO:0007669"/>
    <property type="project" value="InterPro"/>
</dbReference>
<dbReference type="Pfam" id="PF00408">
    <property type="entry name" value="PGM_PMM_IV"/>
    <property type="match status" value="1"/>
</dbReference>
<dbReference type="InterPro" id="IPR005841">
    <property type="entry name" value="Alpha-D-phosphohexomutase_SF"/>
</dbReference>
<dbReference type="SUPFAM" id="SSF53738">
    <property type="entry name" value="Phosphoglucomutase, first 3 domains"/>
    <property type="match status" value="3"/>
</dbReference>
<keyword evidence="3" id="KW-0597">Phosphoprotein</keyword>
<reference evidence="12 13" key="1">
    <citation type="submission" date="2016-10" db="EMBL/GenBank/DDBJ databases">
        <authorList>
            <person name="de Groot N.N."/>
        </authorList>
    </citation>
    <scope>NUCLEOTIDE SEQUENCE [LARGE SCALE GENOMIC DNA]</scope>
    <source>
        <strain evidence="12 13">RK1</strain>
    </source>
</reference>
<dbReference type="Proteomes" id="UP000198670">
    <property type="component" value="Unassembled WGS sequence"/>
</dbReference>
<organism evidence="12 13">
    <name type="scientific">Parapedobacter indicus</name>
    <dbReference type="NCBI Taxonomy" id="1477437"/>
    <lineage>
        <taxon>Bacteria</taxon>
        <taxon>Pseudomonadati</taxon>
        <taxon>Bacteroidota</taxon>
        <taxon>Sphingobacteriia</taxon>
        <taxon>Sphingobacteriales</taxon>
        <taxon>Sphingobacteriaceae</taxon>
        <taxon>Parapedobacter</taxon>
    </lineage>
</organism>
<keyword evidence="6" id="KW-0413">Isomerase</keyword>